<dbReference type="InterPro" id="IPR000719">
    <property type="entry name" value="Prot_kinase_dom"/>
</dbReference>
<evidence type="ECO:0000256" key="10">
    <source>
        <dbReference type="ARBA" id="ARBA00023136"/>
    </source>
</evidence>
<dbReference type="SUPFAM" id="SSF52058">
    <property type="entry name" value="L domain-like"/>
    <property type="match status" value="1"/>
</dbReference>
<name>A0AA41S957_PAPNU</name>
<keyword evidence="11" id="KW-0325">Glycoprotein</keyword>
<dbReference type="InterPro" id="IPR011009">
    <property type="entry name" value="Kinase-like_dom_sf"/>
</dbReference>
<evidence type="ECO:0000259" key="14">
    <source>
        <dbReference type="PROSITE" id="PS50011"/>
    </source>
</evidence>
<proteinExistence type="predicted"/>
<dbReference type="Pfam" id="PF08263">
    <property type="entry name" value="LRRNT_2"/>
    <property type="match status" value="1"/>
</dbReference>
<accession>A0AA41S957</accession>
<keyword evidence="3" id="KW-0433">Leucine-rich repeat</keyword>
<keyword evidence="6" id="KW-0677">Repeat</keyword>
<gene>
    <name evidence="15" type="ORF">MKW94_001462</name>
</gene>
<dbReference type="GO" id="GO:0004672">
    <property type="term" value="F:protein kinase activity"/>
    <property type="evidence" value="ECO:0007669"/>
    <property type="project" value="InterPro"/>
</dbReference>
<dbReference type="InterPro" id="IPR013210">
    <property type="entry name" value="LRR_N_plant-typ"/>
</dbReference>
<feature type="transmembrane region" description="Helical" evidence="12">
    <location>
        <begin position="230"/>
        <end position="255"/>
    </location>
</feature>
<comment type="caution">
    <text evidence="15">The sequence shown here is derived from an EMBL/GenBank/DDBJ whole genome shotgun (WGS) entry which is preliminary data.</text>
</comment>
<keyword evidence="7" id="KW-0547">Nucleotide-binding</keyword>
<feature type="signal peptide" evidence="13">
    <location>
        <begin position="1"/>
        <end position="32"/>
    </location>
</feature>
<dbReference type="Gene3D" id="1.10.510.10">
    <property type="entry name" value="Transferase(Phosphotransferase) domain 1"/>
    <property type="match status" value="1"/>
</dbReference>
<evidence type="ECO:0000256" key="4">
    <source>
        <dbReference type="ARBA" id="ARBA00022692"/>
    </source>
</evidence>
<dbReference type="PANTHER" id="PTHR48007">
    <property type="entry name" value="LEUCINE-RICH REPEAT RECEPTOR-LIKE PROTEIN KINASE PXC1"/>
    <property type="match status" value="1"/>
</dbReference>
<keyword evidence="8" id="KW-0067">ATP-binding</keyword>
<dbReference type="AlphaFoldDB" id="A0AA41S957"/>
<dbReference type="Proteomes" id="UP001177140">
    <property type="component" value="Unassembled WGS sequence"/>
</dbReference>
<evidence type="ECO:0000256" key="7">
    <source>
        <dbReference type="ARBA" id="ARBA00022741"/>
    </source>
</evidence>
<evidence type="ECO:0000256" key="5">
    <source>
        <dbReference type="ARBA" id="ARBA00022729"/>
    </source>
</evidence>
<evidence type="ECO:0000256" key="2">
    <source>
        <dbReference type="ARBA" id="ARBA00022553"/>
    </source>
</evidence>
<dbReference type="FunFam" id="3.30.200.20:FF:000428">
    <property type="entry name" value="Inactive LRR receptor-like serine/threonine-protein kinase BIR2"/>
    <property type="match status" value="1"/>
</dbReference>
<dbReference type="FunFam" id="3.80.10.10:FF:000415">
    <property type="entry name" value="Inactive LRR receptor-like serine/threonine-protein kinase BIR2"/>
    <property type="match status" value="1"/>
</dbReference>
<evidence type="ECO:0000256" key="8">
    <source>
        <dbReference type="ARBA" id="ARBA00022840"/>
    </source>
</evidence>
<dbReference type="InterPro" id="IPR001611">
    <property type="entry name" value="Leu-rich_rpt"/>
</dbReference>
<evidence type="ECO:0000256" key="13">
    <source>
        <dbReference type="SAM" id="SignalP"/>
    </source>
</evidence>
<dbReference type="EMBL" id="JAJJMA010123888">
    <property type="protein sequence ID" value="MCL7032476.1"/>
    <property type="molecule type" value="Genomic_DNA"/>
</dbReference>
<dbReference type="PROSITE" id="PS50011">
    <property type="entry name" value="PROTEIN_KINASE_DOM"/>
    <property type="match status" value="1"/>
</dbReference>
<feature type="chain" id="PRO_5041253921" description="Protein kinase domain-containing protein" evidence="13">
    <location>
        <begin position="33"/>
        <end position="620"/>
    </location>
</feature>
<keyword evidence="9 12" id="KW-1133">Transmembrane helix</keyword>
<dbReference type="InterPro" id="IPR032675">
    <property type="entry name" value="LRR_dom_sf"/>
</dbReference>
<evidence type="ECO:0000256" key="12">
    <source>
        <dbReference type="SAM" id="Phobius"/>
    </source>
</evidence>
<sequence>MSESRRDRGFVLITVIFSVFLVLVSVTSLVEAQQEDDSKCLQGTKETFTDPQQKLDSWVFSNASVGYICRFVGVSCWNERENRILGLQLPSMNLKGKIPESLEYCQSLQILELSDNGLTGEIPSQICEWLPYLVHLDLSRNELTGGIPTELVNCKYLNTLILKDNRLSGSIPYELSRLTRLKKLSVANNELSGEIPASFSSFSSDDFDGNGKLCGEPVGSSCNGMNKKSLVIVVCAAVFGAVVSLLLGFGIWWFVVRNSRYKKGNVTGKDVAVGSGSWTERLKARKLDQVSLFQKPLVKLKLNDFLLATNSFDSQHIIMSTRTGTSYKAVLPDGSSLAIKRLNNCKLNEKQFRSEMNRLGQLRHPSLVPLLGFCVVENEKLLVYKHMSNGTLFAKLHGSEELVGQHGRLDWPTRLKIGIGAARGLAWLHHGCQESFLHQNISCNVILLDEELDARVTDFGLPKLLSSPDSRDSTFNHGDFGEFGYVAPEYSSTMVASLKGDVFAFGVVLLELVTGQKPLVISNADEGFKGNLIDWVNQLLSSGRIKDAIDKSLCGKGHDDEIMKFLRVACSCVASRPKDRSTMYQVYQSLRTICEAHEFSEQFDEFPLIFGKQSTNNHQE</sequence>
<dbReference type="GO" id="GO:0005524">
    <property type="term" value="F:ATP binding"/>
    <property type="evidence" value="ECO:0007669"/>
    <property type="project" value="UniProtKB-KW"/>
</dbReference>
<keyword evidence="2" id="KW-0597">Phosphoprotein</keyword>
<dbReference type="Gene3D" id="3.30.200.20">
    <property type="entry name" value="Phosphorylase Kinase, domain 1"/>
    <property type="match status" value="1"/>
</dbReference>
<evidence type="ECO:0000313" key="16">
    <source>
        <dbReference type="Proteomes" id="UP001177140"/>
    </source>
</evidence>
<dbReference type="InterPro" id="IPR001245">
    <property type="entry name" value="Ser-Thr/Tyr_kinase_cat_dom"/>
</dbReference>
<evidence type="ECO:0000256" key="9">
    <source>
        <dbReference type="ARBA" id="ARBA00022989"/>
    </source>
</evidence>
<dbReference type="Gene3D" id="3.80.10.10">
    <property type="entry name" value="Ribonuclease Inhibitor"/>
    <property type="match status" value="1"/>
</dbReference>
<keyword evidence="4 12" id="KW-0812">Transmembrane</keyword>
<dbReference type="Pfam" id="PF07714">
    <property type="entry name" value="PK_Tyr_Ser-Thr"/>
    <property type="match status" value="1"/>
</dbReference>
<reference evidence="15" key="1">
    <citation type="submission" date="2022-03" db="EMBL/GenBank/DDBJ databases">
        <title>A functionally conserved STORR gene fusion in Papaver species that diverged 16.8 million years ago.</title>
        <authorList>
            <person name="Catania T."/>
        </authorList>
    </citation>
    <scope>NUCLEOTIDE SEQUENCE</scope>
    <source>
        <strain evidence="15">S-191538</strain>
    </source>
</reference>
<dbReference type="FunFam" id="1.10.510.10:FF:000609">
    <property type="entry name" value="Inactive LRR receptor-like serine/threonine-protein kinase BIR2"/>
    <property type="match status" value="1"/>
</dbReference>
<dbReference type="GO" id="GO:0016020">
    <property type="term" value="C:membrane"/>
    <property type="evidence" value="ECO:0007669"/>
    <property type="project" value="UniProtKB-SubCell"/>
</dbReference>
<keyword evidence="10 12" id="KW-0472">Membrane</keyword>
<dbReference type="SUPFAM" id="SSF56112">
    <property type="entry name" value="Protein kinase-like (PK-like)"/>
    <property type="match status" value="1"/>
</dbReference>
<evidence type="ECO:0000256" key="6">
    <source>
        <dbReference type="ARBA" id="ARBA00022737"/>
    </source>
</evidence>
<evidence type="ECO:0000256" key="1">
    <source>
        <dbReference type="ARBA" id="ARBA00004167"/>
    </source>
</evidence>
<dbReference type="PANTHER" id="PTHR48007:SF86">
    <property type="entry name" value="(WILD MALAYSIAN BANANA) HYPOTHETICAL PROTEIN"/>
    <property type="match status" value="1"/>
</dbReference>
<evidence type="ECO:0000313" key="15">
    <source>
        <dbReference type="EMBL" id="MCL7032476.1"/>
    </source>
</evidence>
<evidence type="ECO:0000256" key="3">
    <source>
        <dbReference type="ARBA" id="ARBA00022614"/>
    </source>
</evidence>
<organism evidence="15 16">
    <name type="scientific">Papaver nudicaule</name>
    <name type="common">Iceland poppy</name>
    <dbReference type="NCBI Taxonomy" id="74823"/>
    <lineage>
        <taxon>Eukaryota</taxon>
        <taxon>Viridiplantae</taxon>
        <taxon>Streptophyta</taxon>
        <taxon>Embryophyta</taxon>
        <taxon>Tracheophyta</taxon>
        <taxon>Spermatophyta</taxon>
        <taxon>Magnoliopsida</taxon>
        <taxon>Ranunculales</taxon>
        <taxon>Papaveraceae</taxon>
        <taxon>Papaveroideae</taxon>
        <taxon>Papaver</taxon>
    </lineage>
</organism>
<protein>
    <recommendedName>
        <fullName evidence="14">Protein kinase domain-containing protein</fullName>
    </recommendedName>
</protein>
<keyword evidence="16" id="KW-1185">Reference proteome</keyword>
<dbReference type="CDD" id="cd14066">
    <property type="entry name" value="STKc_IRAK"/>
    <property type="match status" value="1"/>
</dbReference>
<keyword evidence="5 13" id="KW-0732">Signal</keyword>
<dbReference type="InterPro" id="IPR046959">
    <property type="entry name" value="PRK1-6/SRF4-like"/>
</dbReference>
<feature type="domain" description="Protein kinase" evidence="14">
    <location>
        <begin position="312"/>
        <end position="600"/>
    </location>
</feature>
<evidence type="ECO:0000256" key="11">
    <source>
        <dbReference type="ARBA" id="ARBA00023180"/>
    </source>
</evidence>
<dbReference type="Pfam" id="PF00560">
    <property type="entry name" value="LRR_1"/>
    <property type="match status" value="4"/>
</dbReference>
<comment type="subcellular location">
    <subcellularLocation>
        <location evidence="1">Membrane</location>
        <topology evidence="1">Single-pass membrane protein</topology>
    </subcellularLocation>
</comment>